<comment type="similarity">
    <text evidence="5">Belongs to the SAT4 family.</text>
</comment>
<evidence type="ECO:0000256" key="3">
    <source>
        <dbReference type="ARBA" id="ARBA00022989"/>
    </source>
</evidence>
<evidence type="ECO:0000256" key="1">
    <source>
        <dbReference type="ARBA" id="ARBA00004141"/>
    </source>
</evidence>
<evidence type="ECO:0000256" key="5">
    <source>
        <dbReference type="ARBA" id="ARBA00038359"/>
    </source>
</evidence>
<evidence type="ECO:0000313" key="10">
    <source>
        <dbReference type="Proteomes" id="UP000286134"/>
    </source>
</evidence>
<dbReference type="EMBL" id="MCFK01004417">
    <property type="protein sequence ID" value="RKF61231.1"/>
    <property type="molecule type" value="Genomic_DNA"/>
</dbReference>
<organism evidence="9 10">
    <name type="scientific">Erysiphe neolycopersici</name>
    <dbReference type="NCBI Taxonomy" id="212602"/>
    <lineage>
        <taxon>Eukaryota</taxon>
        <taxon>Fungi</taxon>
        <taxon>Dikarya</taxon>
        <taxon>Ascomycota</taxon>
        <taxon>Pezizomycotina</taxon>
        <taxon>Leotiomycetes</taxon>
        <taxon>Erysiphales</taxon>
        <taxon>Erysiphaceae</taxon>
        <taxon>Erysiphe</taxon>
    </lineage>
</organism>
<dbReference type="STRING" id="212602.A0A420HUV4"/>
<evidence type="ECO:0000313" key="9">
    <source>
        <dbReference type="EMBL" id="RKF61231.1"/>
    </source>
</evidence>
<dbReference type="AlphaFoldDB" id="A0A420HUV4"/>
<dbReference type="InterPro" id="IPR052337">
    <property type="entry name" value="SAT4-like"/>
</dbReference>
<keyword evidence="10" id="KW-1185">Reference proteome</keyword>
<evidence type="ECO:0000256" key="2">
    <source>
        <dbReference type="ARBA" id="ARBA00022692"/>
    </source>
</evidence>
<proteinExistence type="inferred from homology"/>
<dbReference type="Proteomes" id="UP000286134">
    <property type="component" value="Unassembled WGS sequence"/>
</dbReference>
<keyword evidence="4 7" id="KW-0472">Membrane</keyword>
<comment type="caution">
    <text evidence="9">The sequence shown here is derived from an EMBL/GenBank/DDBJ whole genome shotgun (WGS) entry which is preliminary data.</text>
</comment>
<feature type="region of interest" description="Disordered" evidence="6">
    <location>
        <begin position="305"/>
        <end position="341"/>
    </location>
</feature>
<feature type="transmembrane region" description="Helical" evidence="7">
    <location>
        <begin position="229"/>
        <end position="253"/>
    </location>
</feature>
<dbReference type="OrthoDB" id="10017208at2759"/>
<evidence type="ECO:0000256" key="4">
    <source>
        <dbReference type="ARBA" id="ARBA00023136"/>
    </source>
</evidence>
<evidence type="ECO:0000256" key="6">
    <source>
        <dbReference type="SAM" id="MobiDB-lite"/>
    </source>
</evidence>
<gene>
    <name evidence="9" type="ORF">OnM2_044071</name>
</gene>
<comment type="subcellular location">
    <subcellularLocation>
        <location evidence="1">Membrane</location>
        <topology evidence="1">Multi-pass membrane protein</topology>
    </subcellularLocation>
</comment>
<name>A0A420HUV4_9PEZI</name>
<feature type="transmembrane region" description="Helical" evidence="7">
    <location>
        <begin position="150"/>
        <end position="170"/>
    </location>
</feature>
<dbReference type="PANTHER" id="PTHR33048:SF151">
    <property type="entry name" value="INTEGRAL MEMBRANE PROTEIN"/>
    <property type="match status" value="1"/>
</dbReference>
<dbReference type="Pfam" id="PF20684">
    <property type="entry name" value="Fung_rhodopsin"/>
    <property type="match status" value="1"/>
</dbReference>
<reference evidence="9 10" key="1">
    <citation type="journal article" date="2018" name="BMC Genomics">
        <title>Comparative genome analyses reveal sequence features reflecting distinct modes of host-adaptation between dicot and monocot powdery mildew.</title>
        <authorList>
            <person name="Wu Y."/>
            <person name="Ma X."/>
            <person name="Pan Z."/>
            <person name="Kale S.D."/>
            <person name="Song Y."/>
            <person name="King H."/>
            <person name="Zhang Q."/>
            <person name="Presley C."/>
            <person name="Deng X."/>
            <person name="Wei C.I."/>
            <person name="Xiao S."/>
        </authorList>
    </citation>
    <scope>NUCLEOTIDE SEQUENCE [LARGE SCALE GENOMIC DNA]</scope>
    <source>
        <strain evidence="9">UMSG2</strain>
    </source>
</reference>
<feature type="transmembrane region" description="Helical" evidence="7">
    <location>
        <begin position="265"/>
        <end position="285"/>
    </location>
</feature>
<dbReference type="InterPro" id="IPR049326">
    <property type="entry name" value="Rhodopsin_dom_fungi"/>
</dbReference>
<dbReference type="GO" id="GO:0016020">
    <property type="term" value="C:membrane"/>
    <property type="evidence" value="ECO:0007669"/>
    <property type="project" value="UniProtKB-SubCell"/>
</dbReference>
<feature type="compositionally biased region" description="Polar residues" evidence="6">
    <location>
        <begin position="326"/>
        <end position="341"/>
    </location>
</feature>
<sequence length="341" mass="37726">MDLSSDPRLGAYLASQAPYFATQDLSQDLTRKTYIESYISLGLALLFLVLRLWARFRRAFGYGLDDLIIILAFFFLGGNLGCVIILVQNGVGLHSGALTLPQVMQIGKASTSAVLVLNEVLYVTNINLIKISVLVMYFRFFPVRLMRLGGLVLGTISSLWNVSLIVLAITQCVPFKKIYAPWVEGNCINLKATFLAIAVPSIMTDVAILSLPLPLVWRLQTKVWQKISLTAVFLLGSFVVFASIYRFIIFVHYNPNDLPYTLAPGLAWNMIELSSGIVSACLPTLGPFIRKFMKKIGDTAKSVGDIRNSQTRSGAQSRIEERSKNKQISSSDASNTKENIT</sequence>
<protein>
    <submittedName>
        <fullName evidence="9">Satratoxin biosynthesis SC1 cluster protein 4</fullName>
    </submittedName>
</protein>
<feature type="transmembrane region" description="Helical" evidence="7">
    <location>
        <begin position="190"/>
        <end position="217"/>
    </location>
</feature>
<feature type="transmembrane region" description="Helical" evidence="7">
    <location>
        <begin position="66"/>
        <end position="87"/>
    </location>
</feature>
<accession>A0A420HUV4</accession>
<feature type="transmembrane region" description="Helical" evidence="7">
    <location>
        <begin position="35"/>
        <end position="54"/>
    </location>
</feature>
<dbReference type="PANTHER" id="PTHR33048">
    <property type="entry name" value="PTH11-LIKE INTEGRAL MEMBRANE PROTEIN (AFU_ORTHOLOGUE AFUA_5G11245)"/>
    <property type="match status" value="1"/>
</dbReference>
<feature type="transmembrane region" description="Helical" evidence="7">
    <location>
        <begin position="120"/>
        <end position="138"/>
    </location>
</feature>
<evidence type="ECO:0000259" key="8">
    <source>
        <dbReference type="Pfam" id="PF20684"/>
    </source>
</evidence>
<keyword evidence="3 7" id="KW-1133">Transmembrane helix</keyword>
<evidence type="ECO:0000256" key="7">
    <source>
        <dbReference type="SAM" id="Phobius"/>
    </source>
</evidence>
<keyword evidence="2 7" id="KW-0812">Transmembrane</keyword>
<feature type="compositionally biased region" description="Polar residues" evidence="6">
    <location>
        <begin position="307"/>
        <end position="316"/>
    </location>
</feature>
<feature type="domain" description="Rhodopsin" evidence="8">
    <location>
        <begin position="50"/>
        <end position="290"/>
    </location>
</feature>